<dbReference type="Proteomes" id="UP000039865">
    <property type="component" value="Unassembled WGS sequence"/>
</dbReference>
<feature type="transmembrane region" description="Helical" evidence="7">
    <location>
        <begin position="603"/>
        <end position="622"/>
    </location>
</feature>
<comment type="subcellular location">
    <subcellularLocation>
        <location evidence="1">Membrane</location>
        <topology evidence="1">Multi-pass membrane protein</topology>
    </subcellularLocation>
</comment>
<feature type="transmembrane region" description="Helical" evidence="7">
    <location>
        <begin position="503"/>
        <end position="524"/>
    </location>
</feature>
<dbReference type="Pfam" id="PF00520">
    <property type="entry name" value="Ion_trans"/>
    <property type="match status" value="1"/>
</dbReference>
<dbReference type="GO" id="GO:0005216">
    <property type="term" value="F:monoatomic ion channel activity"/>
    <property type="evidence" value="ECO:0007669"/>
    <property type="project" value="InterPro"/>
</dbReference>
<evidence type="ECO:0000313" key="10">
    <source>
        <dbReference type="Proteomes" id="UP000039865"/>
    </source>
</evidence>
<protein>
    <submittedName>
        <fullName evidence="9">Wd-40 repeat protein</fullName>
    </submittedName>
</protein>
<dbReference type="PANTHER" id="PTHR10582">
    <property type="entry name" value="TRANSIENT RECEPTOR POTENTIAL ION CHANNEL PROTEIN"/>
    <property type="match status" value="1"/>
</dbReference>
<keyword evidence="6" id="KW-0175">Coiled coil</keyword>
<dbReference type="InterPro" id="IPR024862">
    <property type="entry name" value="TRPV"/>
</dbReference>
<feature type="domain" description="Ion transport" evidence="8">
    <location>
        <begin position="514"/>
        <end position="740"/>
    </location>
</feature>
<feature type="coiled-coil region" evidence="6">
    <location>
        <begin position="811"/>
        <end position="848"/>
    </location>
</feature>
<keyword evidence="3" id="KW-0677">Repeat</keyword>
<dbReference type="EMBL" id="CCKQ01006408">
    <property type="protein sequence ID" value="CDW77719.1"/>
    <property type="molecule type" value="Genomic_DNA"/>
</dbReference>
<dbReference type="GO" id="GO:0005886">
    <property type="term" value="C:plasma membrane"/>
    <property type="evidence" value="ECO:0007669"/>
    <property type="project" value="TreeGrafter"/>
</dbReference>
<evidence type="ECO:0000256" key="1">
    <source>
        <dbReference type="ARBA" id="ARBA00004141"/>
    </source>
</evidence>
<evidence type="ECO:0000256" key="7">
    <source>
        <dbReference type="SAM" id="Phobius"/>
    </source>
</evidence>
<keyword evidence="4 7" id="KW-1133">Transmembrane helix</keyword>
<keyword evidence="2 7" id="KW-0812">Transmembrane</keyword>
<evidence type="ECO:0000259" key="8">
    <source>
        <dbReference type="Pfam" id="PF00520"/>
    </source>
</evidence>
<dbReference type="AlphaFoldDB" id="A0A078A689"/>
<feature type="transmembrane region" description="Helical" evidence="7">
    <location>
        <begin position="536"/>
        <end position="552"/>
    </location>
</feature>
<dbReference type="Gene3D" id="1.10.287.70">
    <property type="match status" value="1"/>
</dbReference>
<name>A0A078A689_STYLE</name>
<dbReference type="PANTHER" id="PTHR10582:SF2">
    <property type="entry name" value="INACTIVE"/>
    <property type="match status" value="1"/>
</dbReference>
<evidence type="ECO:0000256" key="5">
    <source>
        <dbReference type="ARBA" id="ARBA00023136"/>
    </source>
</evidence>
<evidence type="ECO:0000313" key="9">
    <source>
        <dbReference type="EMBL" id="CDW77719.1"/>
    </source>
</evidence>
<dbReference type="InterPro" id="IPR005821">
    <property type="entry name" value="Ion_trans_dom"/>
</dbReference>
<dbReference type="OrthoDB" id="437584at2759"/>
<sequence length="875" mass="103737">MQDSSYKGEFLPLDKCSGLKLFKLVEIINNCKIQILLNFMLTEFKQSFKFSKDLRLMIDLATYELYQRVEYAFDNNIFVWQQLTYINNESNNWKYNLNNSIVSPDLLYYIDFEVKNKKYQIKKTVDSTVYKEITIQLTDQSNLNQFIYLRWVDNRQIALLHDEGIEKTIDIINNFQETNFRVLNKDAQYGTNKNIDNGFYINIKPFHLDDVEKKLLSNQNQFLLRQQNQLKGEELGRLFQEAMIEFQYSWCDHYMKYLPMIEFSFTHYHWMLALKIINDHQHKIIKQISLEDLKMLLLQVFPDGNTFLHKIANRNEVLEAVSLRINKDFQFLFIKNPEGLTPLHMCLGTRNYFAIDIFVKLLSNHKFYQHSFNIVDILPKLITTELPSLKQYLTSRVIQTQILHQYKRAAIKFHSRKHYAINLTNLWTEKDLFHKQYFETGKLETDVKIMLIDLPKLNIHADQTSQELFLALSKCQELDIFEVPTVQYLIDFQWMLTKQSTLYYLYLPSILNHIVFFIYSNFIINDDKYSNDFQTEVIFLSVIMTFQGYFFINEVRQMSFTKLNYFKSIKNLLDMLQVLTTSATVMSHYKYNTTEQYASLEFLPVMHSCSSLLLWINFLYFLRLFDSTSYLIRILINVFWDMKWFLILLLICQIGFAEAFLRLSEYSQEDGQFLSNIVHAFIYAFRMSIVDNDTSAYDKNVSQTTIWILFIVAGIIMPIVMLNLLISIISKSFDDINKQSKLAAYQEKAKIIFENAFVIPTSANKKEDAQKFITIFKKISSGSNSQDQKKLQKQEILGTMKLIMIENSMMREEISRNKEQLKGVNSQLNKLEDINQRQNLRIERMQMDMDSQFGKQSKSLESIITILTDPKQMHY</sequence>
<dbReference type="GO" id="GO:0098703">
    <property type="term" value="P:calcium ion import across plasma membrane"/>
    <property type="evidence" value="ECO:0007669"/>
    <property type="project" value="TreeGrafter"/>
</dbReference>
<gene>
    <name evidence="9" type="primary">Contig17898.g19031</name>
    <name evidence="9" type="ORF">STYLEM_6684</name>
</gene>
<evidence type="ECO:0000256" key="3">
    <source>
        <dbReference type="ARBA" id="ARBA00022737"/>
    </source>
</evidence>
<evidence type="ECO:0000256" key="2">
    <source>
        <dbReference type="ARBA" id="ARBA00022692"/>
    </source>
</evidence>
<keyword evidence="10" id="KW-1185">Reference proteome</keyword>
<dbReference type="InParanoid" id="A0A078A689"/>
<proteinExistence type="predicted"/>
<reference evidence="9 10" key="1">
    <citation type="submission" date="2014-06" db="EMBL/GenBank/DDBJ databases">
        <authorList>
            <person name="Swart Estienne"/>
        </authorList>
    </citation>
    <scope>NUCLEOTIDE SEQUENCE [LARGE SCALE GENOMIC DNA]</scope>
    <source>
        <strain evidence="9 10">130c</strain>
    </source>
</reference>
<feature type="transmembrane region" description="Helical" evidence="7">
    <location>
        <begin position="706"/>
        <end position="729"/>
    </location>
</feature>
<accession>A0A078A689</accession>
<organism evidence="9 10">
    <name type="scientific">Stylonychia lemnae</name>
    <name type="common">Ciliate</name>
    <dbReference type="NCBI Taxonomy" id="5949"/>
    <lineage>
        <taxon>Eukaryota</taxon>
        <taxon>Sar</taxon>
        <taxon>Alveolata</taxon>
        <taxon>Ciliophora</taxon>
        <taxon>Intramacronucleata</taxon>
        <taxon>Spirotrichea</taxon>
        <taxon>Stichotrichia</taxon>
        <taxon>Sporadotrichida</taxon>
        <taxon>Oxytrichidae</taxon>
        <taxon>Stylonychinae</taxon>
        <taxon>Stylonychia</taxon>
    </lineage>
</organism>
<keyword evidence="5 7" id="KW-0472">Membrane</keyword>
<evidence type="ECO:0000256" key="6">
    <source>
        <dbReference type="SAM" id="Coils"/>
    </source>
</evidence>
<feature type="transmembrane region" description="Helical" evidence="7">
    <location>
        <begin position="634"/>
        <end position="656"/>
    </location>
</feature>
<evidence type="ECO:0000256" key="4">
    <source>
        <dbReference type="ARBA" id="ARBA00022989"/>
    </source>
</evidence>